<evidence type="ECO:0000256" key="1">
    <source>
        <dbReference type="SAM" id="Phobius"/>
    </source>
</evidence>
<dbReference type="InterPro" id="IPR012902">
    <property type="entry name" value="N_methyl_site"/>
</dbReference>
<gene>
    <name evidence="2" type="ORF">COU20_03000</name>
</gene>
<keyword evidence="1" id="KW-0472">Membrane</keyword>
<protein>
    <recommendedName>
        <fullName evidence="4">Type II secretion system protein GspI C-terminal domain-containing protein</fullName>
    </recommendedName>
</protein>
<dbReference type="AlphaFoldDB" id="A0A2H0U7C1"/>
<evidence type="ECO:0000313" key="2">
    <source>
        <dbReference type="EMBL" id="PIR82303.1"/>
    </source>
</evidence>
<proteinExistence type="predicted"/>
<feature type="transmembrane region" description="Helical" evidence="1">
    <location>
        <begin position="43"/>
        <end position="63"/>
    </location>
</feature>
<reference evidence="3" key="1">
    <citation type="submission" date="2017-09" db="EMBL/GenBank/DDBJ databases">
        <title>Depth-based differentiation of microbial function through sediment-hosted aquifers and enrichment of novel symbionts in the deep terrestrial subsurface.</title>
        <authorList>
            <person name="Probst A.J."/>
            <person name="Ladd B."/>
            <person name="Jarett J.K."/>
            <person name="Geller-Mcgrath D.E."/>
            <person name="Sieber C.M.K."/>
            <person name="Emerson J.B."/>
            <person name="Anantharaman K."/>
            <person name="Thomas B.C."/>
            <person name="Malmstrom R."/>
            <person name="Stieglmeier M."/>
            <person name="Klingl A."/>
            <person name="Woyke T."/>
            <person name="Ryan C.M."/>
            <person name="Banfield J.F."/>
        </authorList>
    </citation>
    <scope>NUCLEOTIDE SEQUENCE [LARGE SCALE GENOMIC DNA]</scope>
</reference>
<keyword evidence="1" id="KW-1133">Transmembrane helix</keyword>
<evidence type="ECO:0008006" key="4">
    <source>
        <dbReference type="Google" id="ProtNLM"/>
    </source>
</evidence>
<organism evidence="2 3">
    <name type="scientific">Candidatus Kaiserbacteria bacterium CG10_big_fil_rev_8_21_14_0_10_59_10</name>
    <dbReference type="NCBI Taxonomy" id="1974612"/>
    <lineage>
        <taxon>Bacteria</taxon>
        <taxon>Candidatus Kaiseribacteriota</taxon>
    </lineage>
</organism>
<dbReference type="Proteomes" id="UP000231379">
    <property type="component" value="Unassembled WGS sequence"/>
</dbReference>
<keyword evidence="1" id="KW-0812">Transmembrane</keyword>
<dbReference type="Pfam" id="PF07963">
    <property type="entry name" value="N_methyl"/>
    <property type="match status" value="1"/>
</dbReference>
<sequence length="155" mass="16767">MDSSRKRLATRHRASLRAVRGGFIPTPIGQCPDRHRGFTLIEILLTVFVLGASLALYTSAAMLTQALRSAKEQDIALRIAATKLEELRALSYDALPESGTFEADALAALREGTGEITVSEYNQKTKQVTVTVSWNHSKGARSVPLSTLITEVGGL</sequence>
<accession>A0A2H0U7C1</accession>
<dbReference type="EMBL" id="PFBM01000018">
    <property type="protein sequence ID" value="PIR82303.1"/>
    <property type="molecule type" value="Genomic_DNA"/>
</dbReference>
<evidence type="ECO:0000313" key="3">
    <source>
        <dbReference type="Proteomes" id="UP000231379"/>
    </source>
</evidence>
<comment type="caution">
    <text evidence="2">The sequence shown here is derived from an EMBL/GenBank/DDBJ whole genome shotgun (WGS) entry which is preliminary data.</text>
</comment>
<name>A0A2H0U7C1_9BACT</name>
<dbReference type="NCBIfam" id="TIGR02532">
    <property type="entry name" value="IV_pilin_GFxxxE"/>
    <property type="match status" value="1"/>
</dbReference>